<dbReference type="InterPro" id="IPR004338">
    <property type="entry name" value="NqrB/RnfD"/>
</dbReference>
<dbReference type="Pfam" id="PF03116">
    <property type="entry name" value="NQR2_RnfD_RnfE"/>
    <property type="match status" value="1"/>
</dbReference>
<dbReference type="PANTHER" id="PTHR30578:SF0">
    <property type="entry name" value="ION-TRANSLOCATING OXIDOREDUCTASE COMPLEX SUBUNIT D"/>
    <property type="match status" value="1"/>
</dbReference>
<evidence type="ECO:0000256" key="5">
    <source>
        <dbReference type="ARBA" id="ARBA00022692"/>
    </source>
</evidence>
<organism evidence="11 12">
    <name type="scientific">Eubacterium maltosivorans</name>
    <dbReference type="NCBI Taxonomy" id="2041044"/>
    <lineage>
        <taxon>Bacteria</taxon>
        <taxon>Bacillati</taxon>
        <taxon>Bacillota</taxon>
        <taxon>Clostridia</taxon>
        <taxon>Eubacteriales</taxon>
        <taxon>Eubacteriaceae</taxon>
        <taxon>Eubacterium</taxon>
    </lineage>
</organism>
<evidence type="ECO:0000256" key="1">
    <source>
        <dbReference type="ARBA" id="ARBA00022448"/>
    </source>
</evidence>
<dbReference type="AlphaFoldDB" id="A0A4P9C5Y5"/>
<dbReference type="PANTHER" id="PTHR30578">
    <property type="entry name" value="ELECTRON TRANSPORT COMPLEX PROTEIN RNFD"/>
    <property type="match status" value="1"/>
</dbReference>
<keyword evidence="9 10" id="KW-0472">Membrane</keyword>
<evidence type="ECO:0000256" key="10">
    <source>
        <dbReference type="HAMAP-Rule" id="MF_00462"/>
    </source>
</evidence>
<keyword evidence="5 10" id="KW-0812">Transmembrane</keyword>
<evidence type="ECO:0000256" key="4">
    <source>
        <dbReference type="ARBA" id="ARBA00022643"/>
    </source>
</evidence>
<comment type="subcellular location">
    <subcellularLocation>
        <location evidence="10">Cell membrane</location>
        <topology evidence="10">Multi-pass membrane protein</topology>
    </subcellularLocation>
</comment>
<feature type="transmembrane region" description="Helical" evidence="10">
    <location>
        <begin position="261"/>
        <end position="281"/>
    </location>
</feature>
<dbReference type="GO" id="GO:0005886">
    <property type="term" value="C:plasma membrane"/>
    <property type="evidence" value="ECO:0007669"/>
    <property type="project" value="UniProtKB-SubCell"/>
</dbReference>
<evidence type="ECO:0000313" key="11">
    <source>
        <dbReference type="EMBL" id="QCT70790.1"/>
    </source>
</evidence>
<dbReference type="EC" id="7.-.-.-" evidence="10"/>
<evidence type="ECO:0000313" key="12">
    <source>
        <dbReference type="Proteomes" id="UP000218387"/>
    </source>
</evidence>
<name>A0A4P9C5Y5_EUBML</name>
<feature type="modified residue" description="FMN phosphoryl threonine" evidence="10">
    <location>
        <position position="158"/>
    </location>
</feature>
<evidence type="ECO:0000256" key="9">
    <source>
        <dbReference type="ARBA" id="ARBA00023136"/>
    </source>
</evidence>
<evidence type="ECO:0000256" key="8">
    <source>
        <dbReference type="ARBA" id="ARBA00022989"/>
    </source>
</evidence>
<feature type="transmembrane region" description="Helical" evidence="10">
    <location>
        <begin position="212"/>
        <end position="228"/>
    </location>
</feature>
<dbReference type="Proteomes" id="UP000218387">
    <property type="component" value="Chromosome"/>
</dbReference>
<dbReference type="InterPro" id="IPR011303">
    <property type="entry name" value="RnfD_bac"/>
</dbReference>
<accession>A0A4P9C5Y5</accession>
<dbReference type="GO" id="GO:0022900">
    <property type="term" value="P:electron transport chain"/>
    <property type="evidence" value="ECO:0007669"/>
    <property type="project" value="UniProtKB-UniRule"/>
</dbReference>
<keyword evidence="10" id="KW-1003">Cell membrane</keyword>
<keyword evidence="12" id="KW-1185">Reference proteome</keyword>
<keyword evidence="7 10" id="KW-0249">Electron transport</keyword>
<evidence type="ECO:0000256" key="2">
    <source>
        <dbReference type="ARBA" id="ARBA00022553"/>
    </source>
</evidence>
<keyword evidence="6 10" id="KW-1278">Translocase</keyword>
<feature type="transmembrane region" description="Helical" evidence="10">
    <location>
        <begin position="25"/>
        <end position="43"/>
    </location>
</feature>
<comment type="subunit">
    <text evidence="10">The complex is composed of six subunits: RnfA, RnfB, RnfC, RnfD, RnfE and RnfG.</text>
</comment>
<feature type="transmembrane region" description="Helical" evidence="10">
    <location>
        <begin position="234"/>
        <end position="254"/>
    </location>
</feature>
<keyword evidence="4 10" id="KW-0288">FMN</keyword>
<comment type="similarity">
    <text evidence="10">Belongs to the NqrB/RnfD family.</text>
</comment>
<keyword evidence="2 10" id="KW-0597">Phosphoprotein</keyword>
<dbReference type="NCBIfam" id="TIGR01946">
    <property type="entry name" value="rnfD"/>
    <property type="match status" value="1"/>
</dbReference>
<protein>
    <recommendedName>
        <fullName evidence="10">Ion-translocating oxidoreductase complex subunit D</fullName>
        <ecNumber evidence="10">7.-.-.-</ecNumber>
    </recommendedName>
    <alternativeName>
        <fullName evidence="10">Rnf electron transport complex subunit D</fullName>
    </alternativeName>
</protein>
<dbReference type="EMBL" id="CP029487">
    <property type="protein sequence ID" value="QCT70790.1"/>
    <property type="molecule type" value="Genomic_DNA"/>
</dbReference>
<sequence>MSKLDLTLTVSSSPHIRAKHNTSSIMQSVIVALLPALAVAGYVFGMRTFLIVALCVASCVVTEAVIQKLMKKPITVSDWSAVVTGLLLAFNLPITAPWWMCIIGSVFAIALVKQCFGGLGHNFMNPALAARAFLVASWPTHMTGTAYIPLADTFTTATPLGILKEGLDLTALPSNLDMFLGINGVYGSIGEISALALLIGGIYLIVRGVISWRIPAVYLATVAVLSLVFGQDPIFQLCSGGLMLGAFFMATDYVSSPSTPVGQIIFAFGCGLITMIIRMFGGYPEGVSYSILLMNVAAPLIERFTRPRIYGAPKKEKKNKEVEVNG</sequence>
<evidence type="ECO:0000256" key="7">
    <source>
        <dbReference type="ARBA" id="ARBA00022982"/>
    </source>
</evidence>
<keyword evidence="1 10" id="KW-0813">Transport</keyword>
<dbReference type="GO" id="GO:0055085">
    <property type="term" value="P:transmembrane transport"/>
    <property type="evidence" value="ECO:0007669"/>
    <property type="project" value="InterPro"/>
</dbReference>
<reference evidence="11 12" key="1">
    <citation type="submission" date="2018-05" db="EMBL/GenBank/DDBJ databases">
        <title>Genome comparison of Eubacterium sp.</title>
        <authorList>
            <person name="Feng Y."/>
            <person name="Sanchez-Andrea I."/>
            <person name="Stams A.J.M."/>
            <person name="De Vos W.M."/>
        </authorList>
    </citation>
    <scope>NUCLEOTIDE SEQUENCE [LARGE SCALE GENOMIC DNA]</scope>
    <source>
        <strain evidence="11 12">YI</strain>
    </source>
</reference>
<gene>
    <name evidence="10" type="primary">rnfD</name>
    <name evidence="11" type="ORF">CPZ25_005420</name>
</gene>
<dbReference type="RefSeq" id="WP_058694149.1">
    <property type="nucleotide sequence ID" value="NZ_CABJDW020000008.1"/>
</dbReference>
<keyword evidence="3 10" id="KW-0285">Flavoprotein</keyword>
<evidence type="ECO:0000256" key="3">
    <source>
        <dbReference type="ARBA" id="ARBA00022630"/>
    </source>
</evidence>
<dbReference type="KEGG" id="emt:CPZ25_005420"/>
<proteinExistence type="inferred from homology"/>
<comment type="cofactor">
    <cofactor evidence="10">
        <name>FMN</name>
        <dbReference type="ChEBI" id="CHEBI:58210"/>
    </cofactor>
</comment>
<feature type="transmembrane region" description="Helical" evidence="10">
    <location>
        <begin position="49"/>
        <end position="66"/>
    </location>
</feature>
<comment type="caution">
    <text evidence="10">Lacks conserved residue(s) required for the propagation of feature annotation.</text>
</comment>
<dbReference type="HAMAP" id="MF_00462">
    <property type="entry name" value="RsxD_RnfD"/>
    <property type="match status" value="1"/>
</dbReference>
<evidence type="ECO:0000256" key="6">
    <source>
        <dbReference type="ARBA" id="ARBA00022967"/>
    </source>
</evidence>
<feature type="transmembrane region" description="Helical" evidence="10">
    <location>
        <begin position="185"/>
        <end position="205"/>
    </location>
</feature>
<comment type="function">
    <text evidence="10">Part of a membrane-bound complex that couples electron transfer with translocation of ions across the membrane.</text>
</comment>
<keyword evidence="8 10" id="KW-1133">Transmembrane helix</keyword>